<accession>A0AAV5SV89</accession>
<evidence type="ECO:0000313" key="1">
    <source>
        <dbReference type="EMBL" id="GMS86327.1"/>
    </source>
</evidence>
<reference evidence="1" key="1">
    <citation type="submission" date="2023-10" db="EMBL/GenBank/DDBJ databases">
        <title>Genome assembly of Pristionchus species.</title>
        <authorList>
            <person name="Yoshida K."/>
            <person name="Sommer R.J."/>
        </authorList>
    </citation>
    <scope>NUCLEOTIDE SEQUENCE</scope>
    <source>
        <strain evidence="1">RS0144</strain>
    </source>
</reference>
<protein>
    <submittedName>
        <fullName evidence="1">Uncharacterized protein</fullName>
    </submittedName>
</protein>
<name>A0AAV5SV89_9BILA</name>
<comment type="caution">
    <text evidence="1">The sequence shown here is derived from an EMBL/GenBank/DDBJ whole genome shotgun (WGS) entry which is preliminary data.</text>
</comment>
<evidence type="ECO:0000313" key="2">
    <source>
        <dbReference type="EMBL" id="GMT08351.1"/>
    </source>
</evidence>
<dbReference type="EMBL" id="BTSX01000002">
    <property type="protein sequence ID" value="GMS86327.1"/>
    <property type="molecule type" value="Genomic_DNA"/>
</dbReference>
<sequence>VIPARCLLVSKTQPYVPCPRTLSIVNLVWNVDSKLPSDSGSCILPAAVDKSQSGSETSSSVIVLFRDEDHDNEIKTTKKQKFAT</sequence>
<dbReference type="EMBL" id="BTSX01000063">
    <property type="protein sequence ID" value="GMT08351.1"/>
    <property type="molecule type" value="Genomic_DNA"/>
</dbReference>
<evidence type="ECO:0000313" key="3">
    <source>
        <dbReference type="Proteomes" id="UP001432027"/>
    </source>
</evidence>
<gene>
    <name evidence="2" type="ORF">PENTCL1PPCAC_30525</name>
    <name evidence="1" type="ORF">PENTCL1PPCAC_8503</name>
</gene>
<dbReference type="Proteomes" id="UP001432027">
    <property type="component" value="Unassembled WGS sequence"/>
</dbReference>
<keyword evidence="3" id="KW-1185">Reference proteome</keyword>
<proteinExistence type="predicted"/>
<dbReference type="AlphaFoldDB" id="A0AAV5SV89"/>
<feature type="non-terminal residue" evidence="1">
    <location>
        <position position="1"/>
    </location>
</feature>
<organism evidence="1 3">
    <name type="scientific">Pristionchus entomophagus</name>
    <dbReference type="NCBI Taxonomy" id="358040"/>
    <lineage>
        <taxon>Eukaryota</taxon>
        <taxon>Metazoa</taxon>
        <taxon>Ecdysozoa</taxon>
        <taxon>Nematoda</taxon>
        <taxon>Chromadorea</taxon>
        <taxon>Rhabditida</taxon>
        <taxon>Rhabditina</taxon>
        <taxon>Diplogasteromorpha</taxon>
        <taxon>Diplogasteroidea</taxon>
        <taxon>Neodiplogasteridae</taxon>
        <taxon>Pristionchus</taxon>
    </lineage>
</organism>